<dbReference type="InterPro" id="IPR006782">
    <property type="entry name" value="PDGF_N"/>
</dbReference>
<name>A0AB34HJR6_ESCRO</name>
<reference evidence="13 14" key="1">
    <citation type="submission" date="2022-11" db="EMBL/GenBank/DDBJ databases">
        <title>Whole genome sequence of Eschrichtius robustus ER-17-0199.</title>
        <authorList>
            <person name="Bruniche-Olsen A."/>
            <person name="Black A.N."/>
            <person name="Fields C.J."/>
            <person name="Walden K."/>
            <person name="Dewoody J.A."/>
        </authorList>
    </citation>
    <scope>NUCLEOTIDE SEQUENCE [LARGE SCALE GENOMIC DNA]</scope>
    <source>
        <strain evidence="13">ER-17-0199</strain>
        <tissue evidence="13">Blubber</tissue>
    </source>
</reference>
<comment type="subunit">
    <text evidence="9">Antiparallel homodimer; disulfide-linked. Antiparallel heterodimer with PDGFA; disulfide-linked. The PDGFB homodimer interacts with PDGFRA and PDGFRB homodimers, and with heterodimers formed by PDGFRA and PDGFRB. The heterodimer composed of PDGFA and PDGFB interacts with PDGFRB homodimers, and with heterodimers formed by PDGFRA and PDGFRB. Interacts with XLKD1. Interacts with LRP1. Interacts with SORL1 (via the N-terminal ectodomain). Interacts with CD82; this interaction inhibits PDGFB-mediated signaling pathway.</text>
</comment>
<dbReference type="PANTHER" id="PTHR11633">
    <property type="entry name" value="PLATELET-DERIVED GROWTH FACTOR"/>
    <property type="match status" value="1"/>
</dbReference>
<dbReference type="SMART" id="SM00141">
    <property type="entry name" value="PDGF"/>
    <property type="match status" value="1"/>
</dbReference>
<dbReference type="InterPro" id="IPR000072">
    <property type="entry name" value="PDGF/VEGF_dom"/>
</dbReference>
<dbReference type="GO" id="GO:0048661">
    <property type="term" value="P:positive regulation of smooth muscle cell proliferation"/>
    <property type="evidence" value="ECO:0007669"/>
    <property type="project" value="UniProtKB-ARBA"/>
</dbReference>
<dbReference type="GO" id="GO:0010557">
    <property type="term" value="P:positive regulation of macromolecule biosynthetic process"/>
    <property type="evidence" value="ECO:0007669"/>
    <property type="project" value="UniProtKB-ARBA"/>
</dbReference>
<keyword evidence="4" id="KW-0497">Mitogen</keyword>
<dbReference type="GO" id="GO:0005161">
    <property type="term" value="F:platelet-derived growth factor receptor binding"/>
    <property type="evidence" value="ECO:0007669"/>
    <property type="project" value="TreeGrafter"/>
</dbReference>
<evidence type="ECO:0000256" key="9">
    <source>
        <dbReference type="ARBA" id="ARBA00046967"/>
    </source>
</evidence>
<dbReference type="GO" id="GO:0070374">
    <property type="term" value="P:positive regulation of ERK1 and ERK2 cascade"/>
    <property type="evidence" value="ECO:0007669"/>
    <property type="project" value="TreeGrafter"/>
</dbReference>
<dbReference type="Proteomes" id="UP001159641">
    <property type="component" value="Unassembled WGS sequence"/>
</dbReference>
<dbReference type="Gene3D" id="2.10.90.10">
    <property type="entry name" value="Cystine-knot cytokines"/>
    <property type="match status" value="1"/>
</dbReference>
<evidence type="ECO:0000256" key="6">
    <source>
        <dbReference type="ARBA" id="ARBA00032481"/>
    </source>
</evidence>
<dbReference type="GO" id="GO:0010468">
    <property type="term" value="P:regulation of gene expression"/>
    <property type="evidence" value="ECO:0007669"/>
    <property type="project" value="UniProtKB-ARBA"/>
</dbReference>
<evidence type="ECO:0000256" key="10">
    <source>
        <dbReference type="RuleBase" id="RU003818"/>
    </source>
</evidence>
<comment type="similarity">
    <text evidence="1 10">Belongs to the PDGF/VEGF growth factor family.</text>
</comment>
<evidence type="ECO:0000259" key="12">
    <source>
        <dbReference type="PROSITE" id="PS50278"/>
    </source>
</evidence>
<evidence type="ECO:0000256" key="4">
    <source>
        <dbReference type="ARBA" id="ARBA00023246"/>
    </source>
</evidence>
<dbReference type="GO" id="GO:0005615">
    <property type="term" value="C:extracellular space"/>
    <property type="evidence" value="ECO:0007669"/>
    <property type="project" value="TreeGrafter"/>
</dbReference>
<feature type="region of interest" description="Disordered" evidence="11">
    <location>
        <begin position="196"/>
        <end position="222"/>
    </location>
</feature>
<dbReference type="PANTHER" id="PTHR11633:SF2">
    <property type="entry name" value="PLATELET-DERIVED GROWTH FACTOR SUBUNIT B"/>
    <property type="match status" value="1"/>
</dbReference>
<dbReference type="GO" id="GO:0014911">
    <property type="term" value="P:positive regulation of smooth muscle cell migration"/>
    <property type="evidence" value="ECO:0007669"/>
    <property type="project" value="UniProtKB-ARBA"/>
</dbReference>
<dbReference type="Pfam" id="PF04692">
    <property type="entry name" value="PDGF_N"/>
    <property type="match status" value="1"/>
</dbReference>
<dbReference type="PROSITE" id="PS50278">
    <property type="entry name" value="PDGF_2"/>
    <property type="match status" value="1"/>
</dbReference>
<evidence type="ECO:0000256" key="5">
    <source>
        <dbReference type="ARBA" id="ARBA00031888"/>
    </source>
</evidence>
<dbReference type="InterPro" id="IPR029034">
    <property type="entry name" value="Cystine-knot_cytokine"/>
</dbReference>
<evidence type="ECO:0000256" key="3">
    <source>
        <dbReference type="ARBA" id="ARBA00023030"/>
    </source>
</evidence>
<dbReference type="AlphaFoldDB" id="A0AB34HJR6"/>
<dbReference type="Pfam" id="PF00341">
    <property type="entry name" value="PDGF"/>
    <property type="match status" value="1"/>
</dbReference>
<feature type="compositionally biased region" description="Basic residues" evidence="11">
    <location>
        <begin position="539"/>
        <end position="555"/>
    </location>
</feature>
<feature type="compositionally biased region" description="Low complexity" evidence="11">
    <location>
        <begin position="51"/>
        <end position="66"/>
    </location>
</feature>
<evidence type="ECO:0000256" key="8">
    <source>
        <dbReference type="ARBA" id="ARBA00046258"/>
    </source>
</evidence>
<dbReference type="GO" id="GO:0048008">
    <property type="term" value="P:platelet-derived growth factor receptor signaling pathway"/>
    <property type="evidence" value="ECO:0007669"/>
    <property type="project" value="TreeGrafter"/>
</dbReference>
<dbReference type="FunFam" id="2.10.90.10:FF:000023">
    <property type="entry name" value="Platelet-derived growth factor subunit B"/>
    <property type="match status" value="1"/>
</dbReference>
<comment type="function">
    <text evidence="8">Growth factor that plays an essential role in the regulation of embryonic development, cell proliferation, cell migration, survival and chemotaxis. Potent mitogen for cells of mesenchymal origin. Required for normal proliferation and recruitment of pericytes and vascular smooth muscle cells in the central nervous system, skin, lung, heart and placenta. Required for normal blood vessel development, and for normal development of kidney glomeruli. Plays an important role in wound healing. Signaling is modulated by the formation of heterodimers with PDGFA.</text>
</comment>
<dbReference type="SUPFAM" id="SSF57501">
    <property type="entry name" value="Cystine-knot cytokines"/>
    <property type="match status" value="1"/>
</dbReference>
<evidence type="ECO:0000313" key="14">
    <source>
        <dbReference type="Proteomes" id="UP001159641"/>
    </source>
</evidence>
<dbReference type="GO" id="GO:0051239">
    <property type="term" value="P:regulation of multicellular organismal process"/>
    <property type="evidence" value="ECO:0007669"/>
    <property type="project" value="UniProtKB-ARBA"/>
</dbReference>
<evidence type="ECO:0000256" key="7">
    <source>
        <dbReference type="ARBA" id="ARBA00032702"/>
    </source>
</evidence>
<feature type="region of interest" description="Disordered" evidence="11">
    <location>
        <begin position="539"/>
        <end position="565"/>
    </location>
</feature>
<evidence type="ECO:0000313" key="13">
    <source>
        <dbReference type="EMBL" id="KAJ8791697.1"/>
    </source>
</evidence>
<feature type="domain" description="Platelet-derived growth factor (PDGF) family profile" evidence="12">
    <location>
        <begin position="405"/>
        <end position="509"/>
    </location>
</feature>
<evidence type="ECO:0000256" key="11">
    <source>
        <dbReference type="SAM" id="MobiDB-lite"/>
    </source>
</evidence>
<dbReference type="EMBL" id="JAIQCJ010001201">
    <property type="protein sequence ID" value="KAJ8791697.1"/>
    <property type="molecule type" value="Genomic_DNA"/>
</dbReference>
<proteinExistence type="inferred from homology"/>
<feature type="region of interest" description="Disordered" evidence="11">
    <location>
        <begin position="235"/>
        <end position="270"/>
    </location>
</feature>
<feature type="region of interest" description="Disordered" evidence="11">
    <location>
        <begin position="1"/>
        <end position="79"/>
    </location>
</feature>
<keyword evidence="14" id="KW-1185">Reference proteome</keyword>
<dbReference type="CDD" id="cd00135">
    <property type="entry name" value="PDGF"/>
    <property type="match status" value="1"/>
</dbReference>
<keyword evidence="3 10" id="KW-0339">Growth factor</keyword>
<feature type="compositionally biased region" description="Low complexity" evidence="11">
    <location>
        <begin position="205"/>
        <end position="214"/>
    </location>
</feature>
<protein>
    <recommendedName>
        <fullName evidence="2">Platelet-derived growth factor subunit B</fullName>
    </recommendedName>
    <alternativeName>
        <fullName evidence="5">PDGF-2</fullName>
    </alternativeName>
    <alternativeName>
        <fullName evidence="6">Platelet-derived growth factor B chain</fullName>
    </alternativeName>
    <alternativeName>
        <fullName evidence="7">Platelet-derived growth factor beta polypeptide</fullName>
    </alternativeName>
</protein>
<accession>A0AB34HJR6</accession>
<evidence type="ECO:0000256" key="2">
    <source>
        <dbReference type="ARBA" id="ARBA00018117"/>
    </source>
</evidence>
<dbReference type="GO" id="GO:0051781">
    <property type="term" value="P:positive regulation of cell division"/>
    <property type="evidence" value="ECO:0007669"/>
    <property type="project" value="UniProtKB-KW"/>
</dbReference>
<sequence length="565" mass="60653">MQRESRSSRNSQPAEDAQSGERAGRRTDRLAPRPPVCRARSSAQRARRARGAAVPAARAPRQGAHAPAPPPGPGGSLHLSLPGYSSRRCKANFGKSFLGETLALRCPALRFPTSGAFPENVAKNLSRRAEENAFSRRAKTNHRLPCSFSSSRLESPGRPHTARRLGWFATQPPGRGCSLGLGIRPGSGLGPWSRAQVIPNPPTTEPGLGAAAPGGHAGEPRRRLQRPERLIAADPSRAHLPPQPPPPTLAAGAARSVHESGAPRGRARSRHESLLGALPVSLLLPASGQRRARTSPAPGEGRPLSASNEAQEGGGGGEGVKVKSSEAAAGPWAAASAGCFDHGGAGDPIPEELYEMLSDHSIRSFDDLQRLLHGDSGDEDGAELDLNLTRSHSGGELDSLSRGRRSLGSPTVAEPAVIAECKTRTEVFEISRRLIDRTNANFLVWPPCVEVQRCSGCCNNRNVQCRPTQVQLRPVQVRKIEIVRKKPTFKKATVTLEDHLACKCETVVARPVTRSPGSSQEQRAARTPQTRVTIRTVRVRRPPKGKHRKFKHTHDKKALKETLGA</sequence>
<feature type="region of interest" description="Disordered" evidence="11">
    <location>
        <begin position="285"/>
        <end position="325"/>
    </location>
</feature>
<dbReference type="GO" id="GO:0016020">
    <property type="term" value="C:membrane"/>
    <property type="evidence" value="ECO:0007669"/>
    <property type="project" value="InterPro"/>
</dbReference>
<organism evidence="13 14">
    <name type="scientific">Eschrichtius robustus</name>
    <name type="common">California gray whale</name>
    <name type="synonym">Eschrichtius gibbosus</name>
    <dbReference type="NCBI Taxonomy" id="9764"/>
    <lineage>
        <taxon>Eukaryota</taxon>
        <taxon>Metazoa</taxon>
        <taxon>Chordata</taxon>
        <taxon>Craniata</taxon>
        <taxon>Vertebrata</taxon>
        <taxon>Euteleostomi</taxon>
        <taxon>Mammalia</taxon>
        <taxon>Eutheria</taxon>
        <taxon>Laurasiatheria</taxon>
        <taxon>Artiodactyla</taxon>
        <taxon>Whippomorpha</taxon>
        <taxon>Cetacea</taxon>
        <taxon>Mysticeti</taxon>
        <taxon>Eschrichtiidae</taxon>
        <taxon>Eschrichtius</taxon>
    </lineage>
</organism>
<dbReference type="GO" id="GO:0051897">
    <property type="term" value="P:positive regulation of phosphatidylinositol 3-kinase/protein kinase B signal transduction"/>
    <property type="evidence" value="ECO:0007669"/>
    <property type="project" value="TreeGrafter"/>
</dbReference>
<dbReference type="GO" id="GO:0008083">
    <property type="term" value="F:growth factor activity"/>
    <property type="evidence" value="ECO:0007669"/>
    <property type="project" value="UniProtKB-KW"/>
</dbReference>
<feature type="compositionally biased region" description="Basic and acidic residues" evidence="11">
    <location>
        <begin position="556"/>
        <end position="565"/>
    </location>
</feature>
<feature type="compositionally biased region" description="Basic and acidic residues" evidence="11">
    <location>
        <begin position="22"/>
        <end position="31"/>
    </location>
</feature>
<dbReference type="PROSITE" id="PS00249">
    <property type="entry name" value="PDGF_1"/>
    <property type="match status" value="1"/>
</dbReference>
<dbReference type="InterPro" id="IPR023581">
    <property type="entry name" value="PD_growth_factor_CS"/>
</dbReference>
<evidence type="ECO:0000256" key="1">
    <source>
        <dbReference type="ARBA" id="ARBA00006686"/>
    </source>
</evidence>
<gene>
    <name evidence="13" type="ORF">J1605_020419</name>
</gene>
<feature type="region of interest" description="Disordered" evidence="11">
    <location>
        <begin position="389"/>
        <end position="408"/>
    </location>
</feature>
<comment type="caution">
    <text evidence="13">The sequence shown here is derived from an EMBL/GenBank/DDBJ whole genome shotgun (WGS) entry which is preliminary data.</text>
</comment>